<evidence type="ECO:0000259" key="3">
    <source>
        <dbReference type="Pfam" id="PF23566"/>
    </source>
</evidence>
<dbReference type="Proteomes" id="UP000650833">
    <property type="component" value="Unassembled WGS sequence"/>
</dbReference>
<keyword evidence="5" id="KW-1185">Reference proteome</keyword>
<dbReference type="PANTHER" id="PTHR30005:SF0">
    <property type="entry name" value="RETROGRADE REGULATION PROTEIN 2"/>
    <property type="match status" value="1"/>
</dbReference>
<dbReference type="SUPFAM" id="SSF53067">
    <property type="entry name" value="Actin-like ATPase domain"/>
    <property type="match status" value="2"/>
</dbReference>
<organism evidence="4 5">
    <name type="scientific">Mucor plumbeus</name>
    <dbReference type="NCBI Taxonomy" id="97098"/>
    <lineage>
        <taxon>Eukaryota</taxon>
        <taxon>Fungi</taxon>
        <taxon>Fungi incertae sedis</taxon>
        <taxon>Mucoromycota</taxon>
        <taxon>Mucoromycotina</taxon>
        <taxon>Mucoromycetes</taxon>
        <taxon>Mucorales</taxon>
        <taxon>Mucorineae</taxon>
        <taxon>Mucoraceae</taxon>
        <taxon>Mucor</taxon>
    </lineage>
</organism>
<comment type="caution">
    <text evidence="4">The sequence shown here is derived from an EMBL/GenBank/DDBJ whole genome shotgun (WGS) entry which is preliminary data.</text>
</comment>
<dbReference type="Pfam" id="PF02541">
    <property type="entry name" value="Ppx-GppA"/>
    <property type="match status" value="1"/>
</dbReference>
<reference evidence="4" key="1">
    <citation type="submission" date="2020-12" db="EMBL/GenBank/DDBJ databases">
        <title>Metabolic potential, ecology and presence of endohyphal bacteria is reflected in genomic diversity of Mucoromycotina.</title>
        <authorList>
            <person name="Muszewska A."/>
            <person name="Okrasinska A."/>
            <person name="Steczkiewicz K."/>
            <person name="Drgas O."/>
            <person name="Orlowska M."/>
            <person name="Perlinska-Lenart U."/>
            <person name="Aleksandrzak-Piekarczyk T."/>
            <person name="Szatraj K."/>
            <person name="Zielenkiewicz U."/>
            <person name="Pilsyk S."/>
            <person name="Malc E."/>
            <person name="Mieczkowski P."/>
            <person name="Kruszewska J.S."/>
            <person name="Biernat P."/>
            <person name="Pawlowska J."/>
        </authorList>
    </citation>
    <scope>NUCLEOTIDE SEQUENCE</scope>
    <source>
        <strain evidence="4">CBS 226.32</strain>
    </source>
</reference>
<dbReference type="InterPro" id="IPR050273">
    <property type="entry name" value="GppA/Ppx_hydrolase"/>
</dbReference>
<dbReference type="EMBL" id="JAEPRC010000754">
    <property type="protein sequence ID" value="KAG2192132.1"/>
    <property type="molecule type" value="Genomic_DNA"/>
</dbReference>
<feature type="domain" description="RTG2 C-terminal" evidence="3">
    <location>
        <begin position="382"/>
        <end position="502"/>
    </location>
</feature>
<dbReference type="Gene3D" id="3.30.420.150">
    <property type="entry name" value="Exopolyphosphatase. Domain 2"/>
    <property type="match status" value="1"/>
</dbReference>
<evidence type="ECO:0008006" key="6">
    <source>
        <dbReference type="Google" id="ProtNLM"/>
    </source>
</evidence>
<dbReference type="GO" id="GO:0006357">
    <property type="term" value="P:regulation of transcription by RNA polymerase II"/>
    <property type="evidence" value="ECO:0007669"/>
    <property type="project" value="TreeGrafter"/>
</dbReference>
<dbReference type="Gene3D" id="3.30.420.40">
    <property type="match status" value="1"/>
</dbReference>
<feature type="domain" description="Ppx/GppA phosphatase N-terminal" evidence="2">
    <location>
        <begin position="30"/>
        <end position="353"/>
    </location>
</feature>
<feature type="region of interest" description="Disordered" evidence="1">
    <location>
        <begin position="524"/>
        <end position="555"/>
    </location>
</feature>
<protein>
    <recommendedName>
        <fullName evidence="6">Ppx/GppA phosphatase domain-containing protein</fullName>
    </recommendedName>
</protein>
<dbReference type="Pfam" id="PF23566">
    <property type="entry name" value="RTG2_C"/>
    <property type="match status" value="1"/>
</dbReference>
<gene>
    <name evidence="4" type="ORF">INT46_004453</name>
</gene>
<dbReference type="PANTHER" id="PTHR30005">
    <property type="entry name" value="EXOPOLYPHOSPHATASE"/>
    <property type="match status" value="1"/>
</dbReference>
<feature type="compositionally biased region" description="Acidic residues" evidence="1">
    <location>
        <begin position="540"/>
        <end position="555"/>
    </location>
</feature>
<proteinExistence type="predicted"/>
<accession>A0A8H7QGR6</accession>
<dbReference type="FunFam" id="3.30.420.40:FF:000191">
    <property type="entry name" value="Retrograde regulation protein 2"/>
    <property type="match status" value="1"/>
</dbReference>
<dbReference type="InterPro" id="IPR057512">
    <property type="entry name" value="RTG2_C"/>
</dbReference>
<name>A0A8H7QGR6_9FUNG</name>
<evidence type="ECO:0000313" key="5">
    <source>
        <dbReference type="Proteomes" id="UP000650833"/>
    </source>
</evidence>
<sequence>MTQQISIEAPFGVVDMGSNGIRFGIVSALARHLPVAYEERAPIALLDAQGDDRIIPSDTINEVITSFLRFKKLCQDANVEMKNVRVIATEATRIAANSKEFLDKIYQATGWTVSLLSKQQEALISASGIVGSFNHVNGLTMDLGGGSVEVSYVMTTSISEEDFKNDTTTSDNIRVSPHPVSMPYGAAALKRRLAKCDSDEDVDTLYEEVVTELKKAHDQAQLPDSLAHKDGYKVYMSGGGFRALGYLSMAVNAQETIFPKRSTNRKHMYPIPIINGYSVTGRELKELSKHYRYKKPSELIKKLKVFRVSKRRAGMIPASCFLVSAILEVFKVRRIYFSEGGVRQGYTYNLLSSEEKQKDPLLEGVKAYTMQSEFTLSIKEFDAIYAILANTLPKLYLDPHHPLQLHRLLPAAIHLSNLTSHYPKETRAFVAFHMPLAGGPLANVPGLSHRERAILAILLAFRQGGAVPDPIFYAVQAFVGRRGVAVCKYVGRLMELVFAVSPLNPGVGLIESGLSFTTIVHAKTRESESDDSSTNSSDNSDSEFGDSDDEIENEDANDYPSMHLRIALPEKYSPLVDSPAVMSVIDSLDKKVNSKKFDMDEERRSLKCPNLFSVEVIRQ</sequence>
<evidence type="ECO:0000313" key="4">
    <source>
        <dbReference type="EMBL" id="KAG2192132.1"/>
    </source>
</evidence>
<dbReference type="Gene3D" id="1.10.3210.10">
    <property type="entry name" value="Hypothetical protein af1432"/>
    <property type="match status" value="1"/>
</dbReference>
<dbReference type="InterPro" id="IPR043129">
    <property type="entry name" value="ATPase_NBD"/>
</dbReference>
<dbReference type="InterPro" id="IPR003695">
    <property type="entry name" value="Ppx_GppA_N"/>
</dbReference>
<evidence type="ECO:0000259" key="2">
    <source>
        <dbReference type="Pfam" id="PF02541"/>
    </source>
</evidence>
<dbReference type="OrthoDB" id="2014654at2759"/>
<dbReference type="AlphaFoldDB" id="A0A8H7QGR6"/>
<evidence type="ECO:0000256" key="1">
    <source>
        <dbReference type="SAM" id="MobiDB-lite"/>
    </source>
</evidence>